<evidence type="ECO:0000313" key="1">
    <source>
        <dbReference type="EMBL" id="DAE22801.1"/>
    </source>
</evidence>
<accession>A0A8S5QVF4</accession>
<protein>
    <submittedName>
        <fullName evidence="1">Uncharacterized protein</fullName>
    </submittedName>
</protein>
<dbReference type="EMBL" id="BK015739">
    <property type="protein sequence ID" value="DAE22801.1"/>
    <property type="molecule type" value="Genomic_DNA"/>
</dbReference>
<proteinExistence type="predicted"/>
<organism evidence="1">
    <name type="scientific">Siphoviridae sp. ct2hZ16</name>
    <dbReference type="NCBI Taxonomy" id="2826276"/>
    <lineage>
        <taxon>Viruses</taxon>
        <taxon>Duplodnaviria</taxon>
        <taxon>Heunggongvirae</taxon>
        <taxon>Uroviricota</taxon>
        <taxon>Caudoviricetes</taxon>
    </lineage>
</organism>
<name>A0A8S5QVF4_9CAUD</name>
<reference evidence="1" key="1">
    <citation type="journal article" date="2021" name="Proc. Natl. Acad. Sci. U.S.A.">
        <title>A Catalog of Tens of Thousands of Viruses from Human Metagenomes Reveals Hidden Associations with Chronic Diseases.</title>
        <authorList>
            <person name="Tisza M.J."/>
            <person name="Buck C.B."/>
        </authorList>
    </citation>
    <scope>NUCLEOTIDE SEQUENCE</scope>
    <source>
        <strain evidence="1">Ct2hZ16</strain>
    </source>
</reference>
<sequence length="46" mass="5644">MALFIGIYRICGRCYFYTQKMFPFKSSERKHFFKLLAKTAKHCRFE</sequence>